<reference evidence="1 2" key="1">
    <citation type="journal article" date="2021" name="Commun. Biol.">
        <title>Genomic insights into the host specific adaptation of the Pneumocystis genus.</title>
        <authorList>
            <person name="Cisse O.H."/>
            <person name="Ma L."/>
            <person name="Dekker J.P."/>
            <person name="Khil P.P."/>
            <person name="Youn J.-H."/>
            <person name="Brenchley J.M."/>
            <person name="Blair R."/>
            <person name="Pahar B."/>
            <person name="Chabe M."/>
            <person name="Van Rompay K.K.A."/>
            <person name="Keesler R."/>
            <person name="Sukura A."/>
            <person name="Hirsch V."/>
            <person name="Kutty G."/>
            <person name="Liu Y."/>
            <person name="Peng L."/>
            <person name="Chen J."/>
            <person name="Song J."/>
            <person name="Weissenbacher-Lang C."/>
            <person name="Xu J."/>
            <person name="Upham N.S."/>
            <person name="Stajich J.E."/>
            <person name="Cuomo C.A."/>
            <person name="Cushion M.T."/>
            <person name="Kovacs J.A."/>
        </authorList>
    </citation>
    <scope>NUCLEOTIDE SEQUENCE [LARGE SCALE GENOMIC DNA]</scope>
    <source>
        <strain evidence="1 2">RABM</strain>
    </source>
</reference>
<dbReference type="EMBL" id="JABTEG010000021">
    <property type="protein sequence ID" value="KAG4303814.1"/>
    <property type="molecule type" value="Genomic_DNA"/>
</dbReference>
<organism evidence="1 2">
    <name type="scientific">Pneumocystis oryctolagi</name>
    <dbReference type="NCBI Taxonomy" id="42067"/>
    <lineage>
        <taxon>Eukaryota</taxon>
        <taxon>Fungi</taxon>
        <taxon>Dikarya</taxon>
        <taxon>Ascomycota</taxon>
        <taxon>Taphrinomycotina</taxon>
        <taxon>Pneumocystomycetes</taxon>
        <taxon>Pneumocystaceae</taxon>
        <taxon>Pneumocystis</taxon>
    </lineage>
</organism>
<evidence type="ECO:0000313" key="1">
    <source>
        <dbReference type="EMBL" id="KAG4303814.1"/>
    </source>
</evidence>
<proteinExistence type="predicted"/>
<name>A0ACB7CFV1_9ASCO</name>
<sequence>MTETLFVNPLESSSSNLNSNFLMNTSASTFQHSEFNPYQDNGGLSVAISGEDYVILAGDTRQVKDYNINSRYQPRVFDIGDNLVVSTCGFSGDSNEVMRILKKQLILYHHKHNRQLRVKSAARLIQTILYSRRFFPYYVYVMVAGIDEEGKGAIYTFDPVGSYERVPYQATGGSASLALPLLDSQNCFINDLILRYWGVGRKNQYENVNGHLQRCSPSVLTFDQAMKMVKDVYTSVTERHIQIGDRACIFTVTSNGICIEEYPLRRD</sequence>
<dbReference type="Proteomes" id="UP000768646">
    <property type="component" value="Unassembled WGS sequence"/>
</dbReference>
<evidence type="ECO:0000313" key="2">
    <source>
        <dbReference type="Proteomes" id="UP000768646"/>
    </source>
</evidence>
<accession>A0ACB7CFV1</accession>
<comment type="caution">
    <text evidence="1">The sequence shown here is derived from an EMBL/GenBank/DDBJ whole genome shotgun (WGS) entry which is preliminary data.</text>
</comment>
<gene>
    <name evidence="1" type="ORF">PORY_002777</name>
</gene>
<keyword evidence="2" id="KW-1185">Reference proteome</keyword>
<protein>
    <submittedName>
        <fullName evidence="1">Uncharacterized protein</fullName>
    </submittedName>
</protein>